<dbReference type="InterPro" id="IPR013078">
    <property type="entry name" value="His_Pase_superF_clade-1"/>
</dbReference>
<protein>
    <recommendedName>
        <fullName evidence="3">Phosphoglycerate mutase</fullName>
    </recommendedName>
</protein>
<organism evidence="1 2">
    <name type="scientific">Xylaria bambusicola</name>
    <dbReference type="NCBI Taxonomy" id="326684"/>
    <lineage>
        <taxon>Eukaryota</taxon>
        <taxon>Fungi</taxon>
        <taxon>Dikarya</taxon>
        <taxon>Ascomycota</taxon>
        <taxon>Pezizomycotina</taxon>
        <taxon>Sordariomycetes</taxon>
        <taxon>Xylariomycetidae</taxon>
        <taxon>Xylariales</taxon>
        <taxon>Xylariaceae</taxon>
        <taxon>Xylaria</taxon>
    </lineage>
</organism>
<evidence type="ECO:0000313" key="1">
    <source>
        <dbReference type="EMBL" id="KAK5635497.1"/>
    </source>
</evidence>
<evidence type="ECO:0000313" key="2">
    <source>
        <dbReference type="Proteomes" id="UP001305414"/>
    </source>
</evidence>
<comment type="caution">
    <text evidence="1">The sequence shown here is derived from an EMBL/GenBank/DDBJ whole genome shotgun (WGS) entry which is preliminary data.</text>
</comment>
<dbReference type="CDD" id="cd07067">
    <property type="entry name" value="HP_PGM_like"/>
    <property type="match status" value="1"/>
</dbReference>
<dbReference type="AlphaFoldDB" id="A0AAN7Z9Y7"/>
<dbReference type="GO" id="GO:0005737">
    <property type="term" value="C:cytoplasm"/>
    <property type="evidence" value="ECO:0007669"/>
    <property type="project" value="TreeGrafter"/>
</dbReference>
<keyword evidence="2" id="KW-1185">Reference proteome</keyword>
<dbReference type="Gene3D" id="3.40.50.1240">
    <property type="entry name" value="Phosphoglycerate mutase-like"/>
    <property type="match status" value="1"/>
</dbReference>
<name>A0AAN7Z9Y7_9PEZI</name>
<accession>A0AAN7Z9Y7</accession>
<dbReference type="SMART" id="SM00855">
    <property type="entry name" value="PGAM"/>
    <property type="match status" value="1"/>
</dbReference>
<dbReference type="GO" id="GO:0016791">
    <property type="term" value="F:phosphatase activity"/>
    <property type="evidence" value="ECO:0007669"/>
    <property type="project" value="TreeGrafter"/>
</dbReference>
<gene>
    <name evidence="1" type="ORF">RRF57_011209</name>
</gene>
<dbReference type="Proteomes" id="UP001305414">
    <property type="component" value="Unassembled WGS sequence"/>
</dbReference>
<sequence>MPVTIWLVRHAESVANVTQNGDLHDPELTDLGRQQCASLREDFAKKRVDLVFVSPMQRAIQTALEIFPESSGLFVEPTDNMILLPELQERGGAVCAPCDIGSPPDWILEKYGDTRFDHSHMTIEWTNKRPGSFYAPENARKRARFARKVLRDTVKPYEGTDLCIVVVTHGRFLQFLTESSVVFHNAEARPYVFAPADEDDTEAKLVEVSPIDDGDSSQE</sequence>
<dbReference type="SUPFAM" id="SSF53254">
    <property type="entry name" value="Phosphoglycerate mutase-like"/>
    <property type="match status" value="1"/>
</dbReference>
<dbReference type="InterPro" id="IPR050275">
    <property type="entry name" value="PGM_Phosphatase"/>
</dbReference>
<proteinExistence type="predicted"/>
<evidence type="ECO:0008006" key="3">
    <source>
        <dbReference type="Google" id="ProtNLM"/>
    </source>
</evidence>
<dbReference type="InterPro" id="IPR029033">
    <property type="entry name" value="His_PPase_superfam"/>
</dbReference>
<dbReference type="PANTHER" id="PTHR48100">
    <property type="entry name" value="BROAD-SPECIFICITY PHOSPHATASE YOR283W-RELATED"/>
    <property type="match status" value="1"/>
</dbReference>
<dbReference type="Pfam" id="PF00300">
    <property type="entry name" value="His_Phos_1"/>
    <property type="match status" value="1"/>
</dbReference>
<reference evidence="1 2" key="1">
    <citation type="submission" date="2023-10" db="EMBL/GenBank/DDBJ databases">
        <title>Draft genome sequence of Xylaria bambusicola isolate GMP-LS, the root and basal stem rot pathogen of sugarcane in Indonesia.</title>
        <authorList>
            <person name="Selvaraj P."/>
            <person name="Muralishankar V."/>
            <person name="Muruganantham S."/>
            <person name="Sp S."/>
            <person name="Haryani S."/>
            <person name="Lau K.J.X."/>
            <person name="Naqvi N.I."/>
        </authorList>
    </citation>
    <scope>NUCLEOTIDE SEQUENCE [LARGE SCALE GENOMIC DNA]</scope>
    <source>
        <strain evidence="1">GMP-LS</strain>
    </source>
</reference>
<dbReference type="PANTHER" id="PTHR48100:SF54">
    <property type="entry name" value="PHOSPHATASE SPAC5H10.03-RELATED"/>
    <property type="match status" value="1"/>
</dbReference>
<dbReference type="EMBL" id="JAWHQM010000053">
    <property type="protein sequence ID" value="KAK5635497.1"/>
    <property type="molecule type" value="Genomic_DNA"/>
</dbReference>